<evidence type="ECO:0000313" key="1">
    <source>
        <dbReference type="Proteomes" id="UP000887576"/>
    </source>
</evidence>
<organism evidence="1 2">
    <name type="scientific">Panagrolaimus sp. JU765</name>
    <dbReference type="NCBI Taxonomy" id="591449"/>
    <lineage>
        <taxon>Eukaryota</taxon>
        <taxon>Metazoa</taxon>
        <taxon>Ecdysozoa</taxon>
        <taxon>Nematoda</taxon>
        <taxon>Chromadorea</taxon>
        <taxon>Rhabditida</taxon>
        <taxon>Tylenchina</taxon>
        <taxon>Panagrolaimomorpha</taxon>
        <taxon>Panagrolaimoidea</taxon>
        <taxon>Panagrolaimidae</taxon>
        <taxon>Panagrolaimus</taxon>
    </lineage>
</organism>
<dbReference type="WBParaSite" id="JU765_v2.g12152.t1">
    <property type="protein sequence ID" value="JU765_v2.g12152.t1"/>
    <property type="gene ID" value="JU765_v2.g12152"/>
</dbReference>
<reference evidence="2" key="1">
    <citation type="submission" date="2022-11" db="UniProtKB">
        <authorList>
            <consortium name="WormBaseParasite"/>
        </authorList>
    </citation>
    <scope>IDENTIFICATION</scope>
</reference>
<name>A0AC34Q1U1_9BILA</name>
<dbReference type="Proteomes" id="UP000887576">
    <property type="component" value="Unplaced"/>
</dbReference>
<evidence type="ECO:0000313" key="2">
    <source>
        <dbReference type="WBParaSite" id="JU765_v2.g12152.t1"/>
    </source>
</evidence>
<protein>
    <submittedName>
        <fullName evidence="2">Uncharacterized protein</fullName>
    </submittedName>
</protein>
<proteinExistence type="predicted"/>
<accession>A0AC34Q1U1</accession>
<sequence>MSADNYELLENLADLKFVIFHGYGDKKVFRNENAILEAVQKRYEAGQIYTFVGSSLIALNPAKNAEIYDIPIVDQYLNGGPFSSSAHIFSVGCILLNNIKKGSKKEFVVLTGNSGSGKTVNAYHLMRFLSSAAKNEKITSKHISALQIILDRFAGAKTLRSNNSTRCAILYQYFYQNSYLKGMKLSCVLPLELNRLVLQKSGEGNFSIFYQLCAGLTFDDREKLGIKGANQFFYLNQGKSNIVVQNEAELFAEFDAAMKYIKFSEHQRNIVYKLLAVILHLGNLYFRESPTNSDIVEVANESELKWIAFLLEVDVEKLRNLLLMQTKKCKDEYNENVIYENVPVTSIDKALDIRDSVTKTIYQELFNWILDHVSMLLGWNLDLEENSELNVVSVVDLYGFTRYNTNHFDEFCVNSANEQLHHLFIQQTFKNLLQSYENENIASDYSMPNGLDNERVVGMLFYRPCGLFPLLNDESKFPKGTNEAFLQRAGINHLDKSIFAKPRSKDRLEFGIKHYAGMTYYSVEDFLENNKWSKVGGVHDLISSSNDPLLAYMMKAEDSNQDRTIYLAEELFQAIDRLCELMSNHTIHFIKCIQVNMDGKSASFEANFVGKQMKALKIQEHYRLSQYAFPCKFGFEDFISNYRCLLPIEVISYEEPQKLVSDILHGQGNRFDGDYLIGSHNVYLKENLVKQLDFAKQQLQNVSALILQRNVRKYLIRKSYKKKINAAVTVQTAIRGWIARKLFEELKQERMEKMNPPVPTFPPPPPTEDQSKAKQCGKRFLGGFKTTTNYLPLDHKIQEPITESMSLEEFAEIYLKNHILGARREPILSPFLFKETEEMFQMSLQIFKLILKYTTDFGSTPNQYYDFAKSIIQFGIDNLDQRDEIYVQLCNQTYDNKSIEQTKKTWDLLLMAVNSFPPGALTFPMLKDYFGQQTETLRSNLLRGLYRPLRHPENNRSRLFAPTILEQQAAIKRQSTVVQIRLPTKEVVNVEIDAVTTSDEIVDRCLRMKGLVDVEGWGLNVETADFNGVISNGSFIFDGLSQFEALTNENDYLVKFKTFFKSNDDQSSNAVNDAEILRKSIGMMKSNGKYRVTPEEYAKMSVASRIRNMKIPASNGDVNKFLDEVFDQVLPPNEEFASALAASIKGGALYDAYSTDPNPNSWRQHYLPNSYDSPNRQNANSVISSINLSNHDGRDSRSTLYSPQDYPRTLHSPRDMSRVLFSPSSMNDERVSRMYMNDDEYFRNSTDNLQTRPPTTMAVSSTEPFRPSSNNHGEKNRLGQLTPTSQRARYIGNSNPSSNIRQIVKRFESPAMERKLKHSPSSPSRSKSTPRSFAAPVDTAHPVVHPSQTEENFTDARSPRQYAHPRSTSSTPHRVFSPDMNNDIHTARVEAVRKLHRNAAGLPPTSPPMPRIPMHKQQPQTFDQPANKHQNQNIKNDNVNGHIQKTVNHQAEKPVDNGRWVYDCEVDREQPLNLSFSQMSGKTNGFDDNLNQSNYADFVPKYEPQTPNSPAVTYIEEPWQLTIRREVFYPGEKLDDLDTIDLIFAQIIADCRKSNPHRIRQFEKDRINFILNKHQVPVESLNNASEISTNIKTEIINEVRKWPLYFCRMYPVILEKENVRTFMVFAVGENGIRLMTRNVENLEDPMVPQEHFDFSNIAEVLFEPPETIKLITKHEIVTKLTCKQARQAVEFIHRFLQNSQQQKVFVSALVDYQIRKPNLLSFHRGDIIQIVKEKGQDGPPAAGNWLYGKIGNRFGWFPAEYVDYVQPDKSELELGSEIYASNSITNSFYAPPSHFKTNSTILYGSVNQKPENYSLFFQVHLLTILMDSYQRSRSQSRFPPIDEHPGGFPTGQPLGPSQRSKSLDNRRDFEHGAPEDFGYDRSLERNSTLHASIPRRQKGAAGGDFFNETITIPTQQSNRASGKQFSSQREEGADDDWTSYDRKVRYQHERTMYPTMTPHRERYFDEGYSYRSPPAYQYQPQGLSPRSAISRYPDTEYYQRSQGIQLMRPLEQSRSVDVQSGQQRENVEKSGDYRYFDEDSAAVIPAHRAAANAAEIARSGAAGGGGGHRNYQYHYESHGGAGAGAGRQGYANGGYYKEKRSGGSWVAGSREPRVYSVLEDQNAVYGIPRAERLTMAEFAIKYFRQPKNSNFGSLTLGRKEKEWTWQDILDKIKFVDKPISHSLLNLGSNELDRLAVDLFVCVMRYMSDLGMKKGQTITDCVYEILSTCHNSPMLIDEVYCQIIKQTTSNRSPKTDSLLLGWRLFTIFTAYFPASEVFQPYLLKHLTDIAEDPRRPFNGTANLCLLNYQQTLRYGGRKFILTASEIEAITGGKNVRRQAYELPGGVKKYISTRTVTVAEEIIKELCLEMNIFSEAEQHEFTVCYILENDNSLRVLNNDEYILDVISELDSRNENFTLILTRTVWIYPLREDNELYINTLFFQMVPNYMAGLLTILPANPTSVLPARTLDDAATLGALLYFASDAPRDDLTANIVSSVIPRTVNERSRLSAANWLSRINHKISILPPDFNEQKARLAFLKYIEHWSLYGSSFYFVSNCELPNKTFGRPVLAINKNGLKILDANSMEVLWSCSISEIRSSRKYVDHNVGFLDVHINESHSKNPTVLIVETDSGSEIARVIGQYIYLNKQKPSYNHRHDI</sequence>